<evidence type="ECO:0000256" key="1">
    <source>
        <dbReference type="SAM" id="MobiDB-lite"/>
    </source>
</evidence>
<evidence type="ECO:0000313" key="4">
    <source>
        <dbReference type="Proteomes" id="UP001316803"/>
    </source>
</evidence>
<proteinExistence type="predicted"/>
<dbReference type="EMBL" id="JAKLMC020000005">
    <property type="protein sequence ID" value="KAK5956331.1"/>
    <property type="molecule type" value="Genomic_DNA"/>
</dbReference>
<protein>
    <recommendedName>
        <fullName evidence="2">DUF8212 domain-containing protein</fullName>
    </recommendedName>
</protein>
<keyword evidence="4" id="KW-1185">Reference proteome</keyword>
<dbReference type="InterPro" id="IPR058525">
    <property type="entry name" value="DUF8212"/>
</dbReference>
<dbReference type="Pfam" id="PF26640">
    <property type="entry name" value="DUF8212"/>
    <property type="match status" value="1"/>
</dbReference>
<gene>
    <name evidence="3" type="ORF">OHC33_002907</name>
</gene>
<reference evidence="3 4" key="1">
    <citation type="submission" date="2022-12" db="EMBL/GenBank/DDBJ databases">
        <title>Genomic features and morphological characterization of a novel Knufia sp. strain isolated from spacecraft assembly facility.</title>
        <authorList>
            <person name="Teixeira M."/>
            <person name="Chander A.M."/>
            <person name="Stajich J.E."/>
            <person name="Venkateswaran K."/>
        </authorList>
    </citation>
    <scope>NUCLEOTIDE SEQUENCE [LARGE SCALE GENOMIC DNA]</scope>
    <source>
        <strain evidence="3 4">FJI-L2-BK-P2</strain>
    </source>
</reference>
<dbReference type="PANTHER" id="PTHR10622">
    <property type="entry name" value="HET DOMAIN-CONTAINING PROTEIN"/>
    <property type="match status" value="1"/>
</dbReference>
<comment type="caution">
    <text evidence="3">The sequence shown here is derived from an EMBL/GenBank/DDBJ whole genome shotgun (WGS) entry which is preliminary data.</text>
</comment>
<organism evidence="3 4">
    <name type="scientific">Knufia fluminis</name>
    <dbReference type="NCBI Taxonomy" id="191047"/>
    <lineage>
        <taxon>Eukaryota</taxon>
        <taxon>Fungi</taxon>
        <taxon>Dikarya</taxon>
        <taxon>Ascomycota</taxon>
        <taxon>Pezizomycotina</taxon>
        <taxon>Eurotiomycetes</taxon>
        <taxon>Chaetothyriomycetidae</taxon>
        <taxon>Chaetothyriales</taxon>
        <taxon>Trichomeriaceae</taxon>
        <taxon>Knufia</taxon>
    </lineage>
</organism>
<dbReference type="PANTHER" id="PTHR10622:SF12">
    <property type="entry name" value="HET DOMAIN-CONTAINING PROTEIN"/>
    <property type="match status" value="1"/>
</dbReference>
<dbReference type="Proteomes" id="UP001316803">
    <property type="component" value="Unassembled WGS sequence"/>
</dbReference>
<name>A0AAN8IA67_9EURO</name>
<accession>A0AAN8IA67</accession>
<feature type="domain" description="DUF8212" evidence="2">
    <location>
        <begin position="134"/>
        <end position="169"/>
    </location>
</feature>
<evidence type="ECO:0000313" key="3">
    <source>
        <dbReference type="EMBL" id="KAK5956331.1"/>
    </source>
</evidence>
<feature type="compositionally biased region" description="Polar residues" evidence="1">
    <location>
        <begin position="512"/>
        <end position="527"/>
    </location>
</feature>
<evidence type="ECO:0000259" key="2">
    <source>
        <dbReference type="Pfam" id="PF26640"/>
    </source>
</evidence>
<dbReference type="AlphaFoldDB" id="A0AAN8IA67"/>
<feature type="region of interest" description="Disordered" evidence="1">
    <location>
        <begin position="495"/>
        <end position="530"/>
    </location>
</feature>
<sequence>MYHWYQEATECYAFLSDVHVPKVSSKQDQKVFTASTWFTRGWTLQELIAPSRVYFYNSRWVYLGSKDGLCALLRDIAKISPDVLSGAVKPSECAISQRMSWAADRTTSRLEDRAYSLLGIFGVNMPMLYGEGDRAFRRLQEEIIKQSDDHTVFAWRDQNFAKSVLAPSPSCFRGLDDMTRIFPTNDTTQGYTLVNAGLSIQLLLIPWSMNTYIASLRCGYLKLPTQSPNRISSRGYERACIYLQQTEHDKQFTRVCVDGKDLKVLDGDAFARMRDEFGIRERQILVRQPNGSTPLKPHDTSLYGFELSFRHRGMFIRDDGTSASRPRSSDVLCYHEWKVDKPILVIHNGKRHTAGILRLSGYHNGLFLYLGFDLDFAPLCLVTSRTARSNTLSRRLSLLPNFDTVNEDEAMRLLDLNWVRNEVEHGAQHGETVLAWRGDRRTKTTLQCRSLSLTLTFEWKRSKVVNMNAWHVDFDRIRGGSSEFSDARGSEDFVSTAAPVPSASVPRLPGPLNSTGNASNMSDQSDVTVHERPRGSLFTYPPPRSPVSLQPSDVTVGVTRLPTQQVGTPSLLSNRRAASRLR</sequence>